<evidence type="ECO:0000313" key="4">
    <source>
        <dbReference type="EMBL" id="KAJ9605078.1"/>
    </source>
</evidence>
<dbReference type="PANTHER" id="PTHR36927">
    <property type="entry name" value="BLR4337 PROTEIN"/>
    <property type="match status" value="1"/>
</dbReference>
<keyword evidence="2" id="KW-0812">Transmembrane</keyword>
<sequence>MARKSADFVNKKAHDPTEASSVKATKPNFRKPARRADLDNLRIFLTALVIVHHTAIPYGGLGNWKFRSRCFPPLSIALAVFNGVDQTFFMGGFFFVSGWFSGIGVERATREGTLSTFVANRFKRLVLPAVLYTVAVNPFLEVMVEGYGPDGFAWESSPMGSLSFSATTFRASLSNFVGIRGPVWYCILLAIFDVSAIFVPPWSMQRLVTMLRKHGFMLSLWITTIIASFVIRVSYPAGRVFRPLNLQPAYLPQYMLAYTLGFVSQETQDLHANLPLGASKFPLPRLICALVCSILAAGVMLYISAIHLSTSDPATAMQAMTGGFNLPAFLYASWNEASFAVILPSLLATFTTYLNKPFLLRTRNNQFVDVARYSYAAFLVHESTSLFLEMLIDINMGCSTPESSTVVDMLGPFGMTLCVGGLNVLASWNVGFLLVENVPWLRAML</sequence>
<feature type="transmembrane region" description="Helical" evidence="2">
    <location>
        <begin position="215"/>
        <end position="235"/>
    </location>
</feature>
<feature type="transmembrane region" description="Helical" evidence="2">
    <location>
        <begin position="125"/>
        <end position="144"/>
    </location>
</feature>
<proteinExistence type="predicted"/>
<feature type="transmembrane region" description="Helical" evidence="2">
    <location>
        <begin position="40"/>
        <end position="59"/>
    </location>
</feature>
<feature type="transmembrane region" description="Helical" evidence="2">
    <location>
        <begin position="88"/>
        <end position="105"/>
    </location>
</feature>
<evidence type="ECO:0000256" key="1">
    <source>
        <dbReference type="SAM" id="MobiDB-lite"/>
    </source>
</evidence>
<reference evidence="4" key="1">
    <citation type="submission" date="2022-10" db="EMBL/GenBank/DDBJ databases">
        <title>Culturing micro-colonial fungi from biological soil crusts in the Mojave desert and describing Neophaeococcomyces mojavensis, and introducing the new genera and species Taxawa tesnikishii.</title>
        <authorList>
            <person name="Kurbessoian T."/>
            <person name="Stajich J.E."/>
        </authorList>
    </citation>
    <scope>NUCLEOTIDE SEQUENCE</scope>
    <source>
        <strain evidence="4">TK_41</strain>
    </source>
</reference>
<organism evidence="4 5">
    <name type="scientific">Cladophialophora chaetospira</name>
    <dbReference type="NCBI Taxonomy" id="386627"/>
    <lineage>
        <taxon>Eukaryota</taxon>
        <taxon>Fungi</taxon>
        <taxon>Dikarya</taxon>
        <taxon>Ascomycota</taxon>
        <taxon>Pezizomycotina</taxon>
        <taxon>Eurotiomycetes</taxon>
        <taxon>Chaetothyriomycetidae</taxon>
        <taxon>Chaetothyriales</taxon>
        <taxon>Herpotrichiellaceae</taxon>
        <taxon>Cladophialophora</taxon>
    </lineage>
</organism>
<keyword evidence="2" id="KW-0472">Membrane</keyword>
<dbReference type="GO" id="GO:0016747">
    <property type="term" value="F:acyltransferase activity, transferring groups other than amino-acyl groups"/>
    <property type="evidence" value="ECO:0007669"/>
    <property type="project" value="InterPro"/>
</dbReference>
<feature type="region of interest" description="Disordered" evidence="1">
    <location>
        <begin position="1"/>
        <end position="26"/>
    </location>
</feature>
<keyword evidence="5" id="KW-1185">Reference proteome</keyword>
<evidence type="ECO:0000256" key="2">
    <source>
        <dbReference type="SAM" id="Phobius"/>
    </source>
</evidence>
<keyword evidence="2" id="KW-1133">Transmembrane helix</keyword>
<dbReference type="InterPro" id="IPR050623">
    <property type="entry name" value="Glucan_succinyl_AcylTrfase"/>
</dbReference>
<name>A0AA39CE90_9EURO</name>
<dbReference type="Pfam" id="PF01757">
    <property type="entry name" value="Acyl_transf_3"/>
    <property type="match status" value="1"/>
</dbReference>
<gene>
    <name evidence="4" type="ORF">H2200_010468</name>
</gene>
<dbReference type="PANTHER" id="PTHR36927:SF4">
    <property type="entry name" value="BLR5718 PROTEIN"/>
    <property type="match status" value="1"/>
</dbReference>
<dbReference type="InterPro" id="IPR002656">
    <property type="entry name" value="Acyl_transf_3_dom"/>
</dbReference>
<comment type="caution">
    <text evidence="4">The sequence shown here is derived from an EMBL/GenBank/DDBJ whole genome shotgun (WGS) entry which is preliminary data.</text>
</comment>
<feature type="transmembrane region" description="Helical" evidence="2">
    <location>
        <begin position="328"/>
        <end position="354"/>
    </location>
</feature>
<evidence type="ECO:0000313" key="5">
    <source>
        <dbReference type="Proteomes" id="UP001172673"/>
    </source>
</evidence>
<feature type="transmembrane region" description="Helical" evidence="2">
    <location>
        <begin position="182"/>
        <end position="203"/>
    </location>
</feature>
<evidence type="ECO:0000259" key="3">
    <source>
        <dbReference type="Pfam" id="PF01757"/>
    </source>
</evidence>
<accession>A0AA39CE90</accession>
<feature type="domain" description="Acyltransferase 3" evidence="3">
    <location>
        <begin position="36"/>
        <end position="428"/>
    </location>
</feature>
<dbReference type="Proteomes" id="UP001172673">
    <property type="component" value="Unassembled WGS sequence"/>
</dbReference>
<protein>
    <recommendedName>
        <fullName evidence="3">Acyltransferase 3 domain-containing protein</fullName>
    </recommendedName>
</protein>
<dbReference type="AlphaFoldDB" id="A0AA39CE90"/>
<feature type="compositionally biased region" description="Basic and acidic residues" evidence="1">
    <location>
        <begin position="1"/>
        <end position="17"/>
    </location>
</feature>
<feature type="transmembrane region" description="Helical" evidence="2">
    <location>
        <begin position="286"/>
        <end position="308"/>
    </location>
</feature>
<dbReference type="EMBL" id="JAPDRK010000017">
    <property type="protein sequence ID" value="KAJ9605078.1"/>
    <property type="molecule type" value="Genomic_DNA"/>
</dbReference>
<feature type="transmembrane region" description="Helical" evidence="2">
    <location>
        <begin position="412"/>
        <end position="435"/>
    </location>
</feature>